<accession>A0ABQ4EYE1</accession>
<evidence type="ECO:0000313" key="4">
    <source>
        <dbReference type="EMBL" id="GIG99680.1"/>
    </source>
</evidence>
<name>A0ABQ4EYE1_9ACTN</name>
<sequence>MARQRCEDEPWERSGPRRRTVGAGRDDATRRTTGGDGMSIYLRCSLRAGPFRFTMSRSGIGVSVGVPGFRIGTGPRGNYVRVGGLGTHYASVRREPSALADPAVTRTPAPVPATTPMPVLDELTGTSVEQLAATHPAEIVNQIQAAARRISLSPYAAVTVALVALLTVPYGLLGLVLALPGIWWLRQRDIARRSVVVFYRVDDEPAQRFTRLFAAHSLACQTQRVWAVEAQGFLHAPYQRKVNAGASSLIRRGPATPSMTGPPVLVTNIAVPSLTSGNRSVHFLPDRILLRQGRAYAEIGYASLQVRMAPQRFIEDGSVPTDAQIVDTTWQYANARGGPDRRFKNNRQLPVMQYGRLSISNPSGLLMVWDFSNVQAVARLSEALQAMTR</sequence>
<dbReference type="Pfam" id="PF14020">
    <property type="entry name" value="DUF4236"/>
    <property type="match status" value="1"/>
</dbReference>
<feature type="transmembrane region" description="Helical" evidence="2">
    <location>
        <begin position="155"/>
        <end position="185"/>
    </location>
</feature>
<feature type="region of interest" description="Disordered" evidence="1">
    <location>
        <begin position="1"/>
        <end position="35"/>
    </location>
</feature>
<comment type="caution">
    <text evidence="4">The sequence shown here is derived from an EMBL/GenBank/DDBJ whole genome shotgun (WGS) entry which is preliminary data.</text>
</comment>
<protein>
    <submittedName>
        <fullName evidence="4">Membrane protein</fullName>
    </submittedName>
</protein>
<dbReference type="Proteomes" id="UP000621500">
    <property type="component" value="Unassembled WGS sequence"/>
</dbReference>
<keyword evidence="2" id="KW-1133">Transmembrane helix</keyword>
<evidence type="ECO:0000259" key="3">
    <source>
        <dbReference type="Pfam" id="PF14020"/>
    </source>
</evidence>
<keyword evidence="2" id="KW-0812">Transmembrane</keyword>
<keyword evidence="5" id="KW-1185">Reference proteome</keyword>
<keyword evidence="2" id="KW-0472">Membrane</keyword>
<feature type="domain" description="DUF4236" evidence="3">
    <location>
        <begin position="42"/>
        <end position="86"/>
    </location>
</feature>
<reference evidence="4 5" key="1">
    <citation type="submission" date="2021-01" db="EMBL/GenBank/DDBJ databases">
        <title>Whole genome shotgun sequence of Plantactinospora mayteni NBRC 109088.</title>
        <authorList>
            <person name="Komaki H."/>
            <person name="Tamura T."/>
        </authorList>
    </citation>
    <scope>NUCLEOTIDE SEQUENCE [LARGE SCALE GENOMIC DNA]</scope>
    <source>
        <strain evidence="4 5">NBRC 109088</strain>
    </source>
</reference>
<dbReference type="InterPro" id="IPR025330">
    <property type="entry name" value="DUF4236"/>
</dbReference>
<gene>
    <name evidence="4" type="ORF">Pma05_62530</name>
</gene>
<evidence type="ECO:0000256" key="1">
    <source>
        <dbReference type="SAM" id="MobiDB-lite"/>
    </source>
</evidence>
<feature type="compositionally biased region" description="Basic and acidic residues" evidence="1">
    <location>
        <begin position="1"/>
        <end position="15"/>
    </location>
</feature>
<proteinExistence type="predicted"/>
<evidence type="ECO:0000313" key="5">
    <source>
        <dbReference type="Proteomes" id="UP000621500"/>
    </source>
</evidence>
<organism evidence="4 5">
    <name type="scientific">Plantactinospora mayteni</name>
    <dbReference type="NCBI Taxonomy" id="566021"/>
    <lineage>
        <taxon>Bacteria</taxon>
        <taxon>Bacillati</taxon>
        <taxon>Actinomycetota</taxon>
        <taxon>Actinomycetes</taxon>
        <taxon>Micromonosporales</taxon>
        <taxon>Micromonosporaceae</taxon>
        <taxon>Plantactinospora</taxon>
    </lineage>
</organism>
<evidence type="ECO:0000256" key="2">
    <source>
        <dbReference type="SAM" id="Phobius"/>
    </source>
</evidence>
<dbReference type="EMBL" id="BONX01000046">
    <property type="protein sequence ID" value="GIG99680.1"/>
    <property type="molecule type" value="Genomic_DNA"/>
</dbReference>